<name>A0A2P5ADT5_TREOI</name>
<organism evidence="1 2">
    <name type="scientific">Trema orientale</name>
    <name type="common">Charcoal tree</name>
    <name type="synonym">Celtis orientalis</name>
    <dbReference type="NCBI Taxonomy" id="63057"/>
    <lineage>
        <taxon>Eukaryota</taxon>
        <taxon>Viridiplantae</taxon>
        <taxon>Streptophyta</taxon>
        <taxon>Embryophyta</taxon>
        <taxon>Tracheophyta</taxon>
        <taxon>Spermatophyta</taxon>
        <taxon>Magnoliopsida</taxon>
        <taxon>eudicotyledons</taxon>
        <taxon>Gunneridae</taxon>
        <taxon>Pentapetalae</taxon>
        <taxon>rosids</taxon>
        <taxon>fabids</taxon>
        <taxon>Rosales</taxon>
        <taxon>Cannabaceae</taxon>
        <taxon>Trema</taxon>
    </lineage>
</organism>
<proteinExistence type="predicted"/>
<evidence type="ECO:0008006" key="3">
    <source>
        <dbReference type="Google" id="ProtNLM"/>
    </source>
</evidence>
<dbReference type="InParanoid" id="A0A2P5ADT5"/>
<comment type="caution">
    <text evidence="1">The sequence shown here is derived from an EMBL/GenBank/DDBJ whole genome shotgun (WGS) entry which is preliminary data.</text>
</comment>
<gene>
    <name evidence="1" type="ORF">TorRG33x02_352800</name>
</gene>
<reference evidence="2" key="1">
    <citation type="submission" date="2016-06" db="EMBL/GenBank/DDBJ databases">
        <title>Parallel loss of symbiosis genes in relatives of nitrogen-fixing non-legume Parasponia.</title>
        <authorList>
            <person name="Van Velzen R."/>
            <person name="Holmer R."/>
            <person name="Bu F."/>
            <person name="Rutten L."/>
            <person name="Van Zeijl A."/>
            <person name="Liu W."/>
            <person name="Santuari L."/>
            <person name="Cao Q."/>
            <person name="Sharma T."/>
            <person name="Shen D."/>
            <person name="Roswanjaya Y."/>
            <person name="Wardhani T."/>
            <person name="Kalhor M.S."/>
            <person name="Jansen J."/>
            <person name="Van den Hoogen J."/>
            <person name="Gungor B."/>
            <person name="Hartog M."/>
            <person name="Hontelez J."/>
            <person name="Verver J."/>
            <person name="Yang W.-C."/>
            <person name="Schijlen E."/>
            <person name="Repin R."/>
            <person name="Schilthuizen M."/>
            <person name="Schranz E."/>
            <person name="Heidstra R."/>
            <person name="Miyata K."/>
            <person name="Fedorova E."/>
            <person name="Kohlen W."/>
            <person name="Bisseling T."/>
            <person name="Smit S."/>
            <person name="Geurts R."/>
        </authorList>
    </citation>
    <scope>NUCLEOTIDE SEQUENCE [LARGE SCALE GENOMIC DNA]</scope>
    <source>
        <strain evidence="2">cv. RG33-2</strain>
    </source>
</reference>
<protein>
    <recommendedName>
        <fullName evidence="3">RNase H type-1 domain-containing protein</fullName>
    </recommendedName>
</protein>
<sequence>MATVKSKYQEMLNAIDVQLGVNRLERWNPPLPGWIKLNVDAVVRTSFTVSAAITHDETGTIVGMLTEKWNFSDLALGEAAQS</sequence>
<dbReference type="AlphaFoldDB" id="A0A2P5ADT5"/>
<accession>A0A2P5ADT5</accession>
<dbReference type="Proteomes" id="UP000237000">
    <property type="component" value="Unassembled WGS sequence"/>
</dbReference>
<evidence type="ECO:0000313" key="2">
    <source>
        <dbReference type="Proteomes" id="UP000237000"/>
    </source>
</evidence>
<dbReference type="OrthoDB" id="1747175at2759"/>
<dbReference type="EMBL" id="JXTC01000920">
    <property type="protein sequence ID" value="PON34700.1"/>
    <property type="molecule type" value="Genomic_DNA"/>
</dbReference>
<evidence type="ECO:0000313" key="1">
    <source>
        <dbReference type="EMBL" id="PON34700.1"/>
    </source>
</evidence>
<keyword evidence="2" id="KW-1185">Reference proteome</keyword>